<sequence>MALYDNKSWLLSHIRNSFISTDDTGMCEIIMVGEDMPRKLIERLDSYTDPTESDEDEDEVEHESYDLQFETQFGRHRTDTAQRIEKMDQARKRAAKIKHVKWEESKELSQTENDELFSKKVVKPTIAVKKSLLADQLERCENLPRNPYIEYAKFDGSAQIGIPTRKYKIFLTMLPEEQRNYPMTVCCIAAAKIEEFIGLILLKCSTVHGDIPLKPVTHYGLYLTEDDGEVDRDFPCLDSKECVAKFSFTYLSLVEHKDGRVSFDAGEELIYEIKNDNVAQKQESAMQESVALMEVHKTTMESQLYKSFQVHIINKVRSKIEIHLGISGEKIEIDPVQQKSSKFALVRQKAVSHHMDSIVWCDIIEEKSREHKTVFRIIYSVSSGASTGSYDGGTSTVLWQAPSSTSYKHYDFESEPSIAKEIVQKVKQILEVRSSAGRKEYMELRERKSSKRKNFNINK</sequence>
<dbReference type="InterPro" id="IPR011993">
    <property type="entry name" value="PH-like_dom_sf"/>
</dbReference>
<organism evidence="5 6">
    <name type="scientific">Popillia japonica</name>
    <name type="common">Japanese beetle</name>
    <dbReference type="NCBI Taxonomy" id="7064"/>
    <lineage>
        <taxon>Eukaryota</taxon>
        <taxon>Metazoa</taxon>
        <taxon>Ecdysozoa</taxon>
        <taxon>Arthropoda</taxon>
        <taxon>Hexapoda</taxon>
        <taxon>Insecta</taxon>
        <taxon>Pterygota</taxon>
        <taxon>Neoptera</taxon>
        <taxon>Endopterygota</taxon>
        <taxon>Coleoptera</taxon>
        <taxon>Polyphaga</taxon>
        <taxon>Scarabaeiformia</taxon>
        <taxon>Scarabaeidae</taxon>
        <taxon>Rutelinae</taxon>
        <taxon>Popillia</taxon>
    </lineage>
</organism>
<evidence type="ECO:0000256" key="1">
    <source>
        <dbReference type="ARBA" id="ARBA00009407"/>
    </source>
</evidence>
<comment type="caution">
    <text evidence="5">The sequence shown here is derived from an EMBL/GenBank/DDBJ whole genome shotgun (WGS) entry which is preliminary data.</text>
</comment>
<dbReference type="GO" id="GO:0005737">
    <property type="term" value="C:cytoplasm"/>
    <property type="evidence" value="ECO:0007669"/>
    <property type="project" value="TreeGrafter"/>
</dbReference>
<feature type="domain" description="SIN1-type PH" evidence="4">
    <location>
        <begin position="304"/>
        <end position="431"/>
    </location>
</feature>
<accession>A0AAW1LVE5</accession>
<dbReference type="Pfam" id="PF16979">
    <property type="entry name" value="SIN1_PH"/>
    <property type="match status" value="1"/>
</dbReference>
<keyword evidence="6" id="KW-1185">Reference proteome</keyword>
<gene>
    <name evidence="5" type="ORF">QE152_g10425</name>
</gene>
<dbReference type="InterPro" id="IPR031567">
    <property type="entry name" value="CRIM_dom"/>
</dbReference>
<dbReference type="PANTHER" id="PTHR13335:SF1">
    <property type="entry name" value="TARGET OF RAPAMYCIN COMPLEX 2 SUBUNIT MAPKAP1"/>
    <property type="match status" value="1"/>
</dbReference>
<dbReference type="GO" id="GO:0031932">
    <property type="term" value="C:TORC2 complex"/>
    <property type="evidence" value="ECO:0007669"/>
    <property type="project" value="InterPro"/>
</dbReference>
<dbReference type="Proteomes" id="UP001458880">
    <property type="component" value="Unassembled WGS sequence"/>
</dbReference>
<dbReference type="InterPro" id="IPR031313">
    <property type="entry name" value="Sin1_PH_dom"/>
</dbReference>
<dbReference type="AlphaFoldDB" id="A0AAW1LVE5"/>
<evidence type="ECO:0000259" key="4">
    <source>
        <dbReference type="Pfam" id="PF16979"/>
    </source>
</evidence>
<comment type="similarity">
    <text evidence="1">Belongs to the SIN1 family.</text>
</comment>
<dbReference type="GO" id="GO:0005886">
    <property type="term" value="C:plasma membrane"/>
    <property type="evidence" value="ECO:0007669"/>
    <property type="project" value="TreeGrafter"/>
</dbReference>
<evidence type="ECO:0000259" key="2">
    <source>
        <dbReference type="Pfam" id="PF05422"/>
    </source>
</evidence>
<dbReference type="Pfam" id="PF05422">
    <property type="entry name" value="SIN1"/>
    <property type="match status" value="1"/>
</dbReference>
<proteinExistence type="inferred from homology"/>
<dbReference type="EMBL" id="JASPKY010000095">
    <property type="protein sequence ID" value="KAK9737811.1"/>
    <property type="molecule type" value="Genomic_DNA"/>
</dbReference>
<dbReference type="Pfam" id="PF16978">
    <property type="entry name" value="CRIM"/>
    <property type="match status" value="1"/>
</dbReference>
<protein>
    <submittedName>
        <fullName evidence="5">SAPK-interacting protein 1 (Sin1), middle CRIM domain</fullName>
    </submittedName>
</protein>
<dbReference type="GO" id="GO:0038203">
    <property type="term" value="P:TORC2 signaling"/>
    <property type="evidence" value="ECO:0007669"/>
    <property type="project" value="TreeGrafter"/>
</dbReference>
<dbReference type="InterPro" id="IPR032679">
    <property type="entry name" value="Sin1_N"/>
</dbReference>
<reference evidence="5 6" key="1">
    <citation type="journal article" date="2024" name="BMC Genomics">
        <title>De novo assembly and annotation of Popillia japonica's genome with initial clues to its potential as an invasive pest.</title>
        <authorList>
            <person name="Cucini C."/>
            <person name="Boschi S."/>
            <person name="Funari R."/>
            <person name="Cardaioli E."/>
            <person name="Iannotti N."/>
            <person name="Marturano G."/>
            <person name="Paoli F."/>
            <person name="Bruttini M."/>
            <person name="Carapelli A."/>
            <person name="Frati F."/>
            <person name="Nardi F."/>
        </authorList>
    </citation>
    <scope>NUCLEOTIDE SEQUENCE [LARGE SCALE GENOMIC DNA]</scope>
    <source>
        <strain evidence="5">DMR45628</strain>
    </source>
</reference>
<name>A0AAW1LVE5_POPJA</name>
<evidence type="ECO:0000259" key="3">
    <source>
        <dbReference type="Pfam" id="PF16978"/>
    </source>
</evidence>
<dbReference type="GO" id="GO:0005546">
    <property type="term" value="F:phosphatidylinositol-4,5-bisphosphate binding"/>
    <property type="evidence" value="ECO:0007669"/>
    <property type="project" value="TreeGrafter"/>
</dbReference>
<evidence type="ECO:0000313" key="6">
    <source>
        <dbReference type="Proteomes" id="UP001458880"/>
    </source>
</evidence>
<dbReference type="PANTHER" id="PTHR13335">
    <property type="entry name" value="TARGET OF RAPAMYCIN COMPLEX 2 SUBUNIT MAPKAP1"/>
    <property type="match status" value="1"/>
</dbReference>
<dbReference type="InterPro" id="IPR008828">
    <property type="entry name" value="Sin1/Avo1"/>
</dbReference>
<dbReference type="Gene3D" id="2.30.29.30">
    <property type="entry name" value="Pleckstrin-homology domain (PH domain)/Phosphotyrosine-binding domain (PTB)"/>
    <property type="match status" value="1"/>
</dbReference>
<feature type="domain" description="CRIM" evidence="3">
    <location>
        <begin position="130"/>
        <end position="258"/>
    </location>
</feature>
<feature type="domain" description="Sin1 N-terminal" evidence="2">
    <location>
        <begin position="46"/>
        <end position="122"/>
    </location>
</feature>
<evidence type="ECO:0000313" key="5">
    <source>
        <dbReference type="EMBL" id="KAK9737811.1"/>
    </source>
</evidence>